<dbReference type="PANTHER" id="PTHR30433">
    <property type="entry name" value="CHEMOTAXIS PROTEIN MOTA"/>
    <property type="match status" value="1"/>
</dbReference>
<evidence type="ECO:0000256" key="1">
    <source>
        <dbReference type="ARBA" id="ARBA00004651"/>
    </source>
</evidence>
<dbReference type="PROSITE" id="PS01307">
    <property type="entry name" value="MOTA"/>
    <property type="match status" value="1"/>
</dbReference>
<comment type="caution">
    <text evidence="15">The sequence shown here is derived from an EMBL/GenBank/DDBJ whole genome shotgun (WGS) entry which is preliminary data.</text>
</comment>
<keyword evidence="9 12" id="KW-1133">Transmembrane helix</keyword>
<evidence type="ECO:0000256" key="7">
    <source>
        <dbReference type="ARBA" id="ARBA00022779"/>
    </source>
</evidence>
<evidence type="ECO:0000256" key="4">
    <source>
        <dbReference type="ARBA" id="ARBA00022475"/>
    </source>
</evidence>
<keyword evidence="8" id="KW-0375">Hydrogen ion transport</keyword>
<organism evidence="15">
    <name type="scientific">Ignavibacterium album</name>
    <dbReference type="NCBI Taxonomy" id="591197"/>
    <lineage>
        <taxon>Bacteria</taxon>
        <taxon>Pseudomonadati</taxon>
        <taxon>Ignavibacteriota</taxon>
        <taxon>Ignavibacteria</taxon>
        <taxon>Ignavibacteriales</taxon>
        <taxon>Ignavibacteriaceae</taxon>
        <taxon>Ignavibacterium</taxon>
    </lineage>
</organism>
<feature type="transmembrane region" description="Helical" evidence="12">
    <location>
        <begin position="154"/>
        <end position="175"/>
    </location>
</feature>
<reference evidence="15" key="1">
    <citation type="journal article" date="2020" name="mSystems">
        <title>Genome- and Community-Level Interaction Insights into Carbon Utilization and Element Cycling Functions of Hydrothermarchaeota in Hydrothermal Sediment.</title>
        <authorList>
            <person name="Zhou Z."/>
            <person name="Liu Y."/>
            <person name="Xu W."/>
            <person name="Pan J."/>
            <person name="Luo Z.H."/>
            <person name="Li M."/>
        </authorList>
    </citation>
    <scope>NUCLEOTIDE SEQUENCE [LARGE SCALE GENOMIC DNA]</scope>
    <source>
        <strain evidence="15">SpSt-479</strain>
    </source>
</reference>
<dbReference type="EMBL" id="DSUJ01000008">
    <property type="protein sequence ID" value="HFI90441.1"/>
    <property type="molecule type" value="Genomic_DNA"/>
</dbReference>
<name>A0A7V2ZIB8_9BACT</name>
<feature type="transmembrane region" description="Helical" evidence="12">
    <location>
        <begin position="7"/>
        <end position="24"/>
    </location>
</feature>
<proteinExistence type="inferred from homology"/>
<dbReference type="AlphaFoldDB" id="A0A7V2ZIB8"/>
<gene>
    <name evidence="15" type="ORF">ENS31_02795</name>
</gene>
<feature type="transmembrane region" description="Helical" evidence="12">
    <location>
        <begin position="30"/>
        <end position="55"/>
    </location>
</feature>
<evidence type="ECO:0000256" key="6">
    <source>
        <dbReference type="ARBA" id="ARBA00022692"/>
    </source>
</evidence>
<evidence type="ECO:0000256" key="5">
    <source>
        <dbReference type="ARBA" id="ARBA00022500"/>
    </source>
</evidence>
<comment type="similarity">
    <text evidence="2">Belongs to the MotA family.</text>
</comment>
<keyword evidence="6 12" id="KW-0812">Transmembrane</keyword>
<keyword evidence="3" id="KW-0813">Transport</keyword>
<dbReference type="RefSeq" id="WP_304146644.1">
    <property type="nucleotide sequence ID" value="NZ_JAOAIE010000090.1"/>
</dbReference>
<dbReference type="Pfam" id="PF20560">
    <property type="entry name" value="MotA_N"/>
    <property type="match status" value="1"/>
</dbReference>
<evidence type="ECO:0000313" key="15">
    <source>
        <dbReference type="EMBL" id="HFI90441.1"/>
    </source>
</evidence>
<dbReference type="InterPro" id="IPR047055">
    <property type="entry name" value="MotA-like"/>
</dbReference>
<keyword evidence="7" id="KW-0283">Flagellar rotation</keyword>
<sequence length="258" mass="28766">MIKKLGTVNGLILGIVSVFGAFVWEGGAINALFLLPPMLIVFGGTFAAVIIGFGYENFKNIFKLIKLAYFPPKYNPHSIINSFVQLAFKARKEGLLSIERDIEKIDFFFCRKLLRNAIDGTDPETLQDLAELEMKTIQERHYSNIFIFTKMGGYAPTMGILGTVMGLIMALSHAGADPTTLIKSIATAFIATLWGVFTANLIWLPIADKLKKCHLDEKQMMQLSLQGVLALQSGEIPVLVKSRLVSMLPQREQEQMHR</sequence>
<keyword evidence="5" id="KW-0145">Chemotaxis</keyword>
<dbReference type="GO" id="GO:1902600">
    <property type="term" value="P:proton transmembrane transport"/>
    <property type="evidence" value="ECO:0007669"/>
    <property type="project" value="UniProtKB-KW"/>
</dbReference>
<dbReference type="InterPro" id="IPR000540">
    <property type="entry name" value="Flag_MotA_CS"/>
</dbReference>
<dbReference type="GO" id="GO:0071978">
    <property type="term" value="P:bacterial-type flagellum-dependent swarming motility"/>
    <property type="evidence" value="ECO:0007669"/>
    <property type="project" value="InterPro"/>
</dbReference>
<evidence type="ECO:0000256" key="3">
    <source>
        <dbReference type="ARBA" id="ARBA00022448"/>
    </source>
</evidence>
<comment type="subcellular location">
    <subcellularLocation>
        <location evidence="1">Cell membrane</location>
        <topology evidence="1">Multi-pass membrane protein</topology>
    </subcellularLocation>
</comment>
<dbReference type="GO" id="GO:0005886">
    <property type="term" value="C:plasma membrane"/>
    <property type="evidence" value="ECO:0007669"/>
    <property type="project" value="UniProtKB-SubCell"/>
</dbReference>
<accession>A0A7V2ZIB8</accession>
<evidence type="ECO:0000256" key="9">
    <source>
        <dbReference type="ARBA" id="ARBA00022989"/>
    </source>
</evidence>
<dbReference type="InterPro" id="IPR046786">
    <property type="entry name" value="MotA_N"/>
</dbReference>
<feature type="domain" description="Motility protein A N-terminal" evidence="14">
    <location>
        <begin position="10"/>
        <end position="86"/>
    </location>
</feature>
<keyword evidence="11 12" id="KW-0472">Membrane</keyword>
<keyword evidence="10" id="KW-0406">Ion transport</keyword>
<evidence type="ECO:0000259" key="13">
    <source>
        <dbReference type="Pfam" id="PF01618"/>
    </source>
</evidence>
<keyword evidence="4" id="KW-1003">Cell membrane</keyword>
<feature type="domain" description="MotA/TolQ/ExbB proton channel" evidence="13">
    <location>
        <begin position="108"/>
        <end position="221"/>
    </location>
</feature>
<feature type="transmembrane region" description="Helical" evidence="12">
    <location>
        <begin position="181"/>
        <end position="204"/>
    </location>
</feature>
<evidence type="ECO:0000259" key="14">
    <source>
        <dbReference type="Pfam" id="PF20560"/>
    </source>
</evidence>
<evidence type="ECO:0000256" key="11">
    <source>
        <dbReference type="ARBA" id="ARBA00023136"/>
    </source>
</evidence>
<evidence type="ECO:0000256" key="8">
    <source>
        <dbReference type="ARBA" id="ARBA00022781"/>
    </source>
</evidence>
<protein>
    <submittedName>
        <fullName evidence="15">Chemotaxis protein MotA</fullName>
    </submittedName>
</protein>
<evidence type="ECO:0000256" key="2">
    <source>
        <dbReference type="ARBA" id="ARBA00008038"/>
    </source>
</evidence>
<evidence type="ECO:0000256" key="10">
    <source>
        <dbReference type="ARBA" id="ARBA00023065"/>
    </source>
</evidence>
<dbReference type="Pfam" id="PF01618">
    <property type="entry name" value="MotA_ExbB"/>
    <property type="match status" value="1"/>
</dbReference>
<dbReference type="GO" id="GO:0006935">
    <property type="term" value="P:chemotaxis"/>
    <property type="evidence" value="ECO:0007669"/>
    <property type="project" value="UniProtKB-KW"/>
</dbReference>
<dbReference type="InterPro" id="IPR002898">
    <property type="entry name" value="MotA_ExbB_proton_chnl"/>
</dbReference>
<evidence type="ECO:0000256" key="12">
    <source>
        <dbReference type="SAM" id="Phobius"/>
    </source>
</evidence>